<organism evidence="15">
    <name type="scientific">Candidatus Thiothrix putei</name>
    <dbReference type="NCBI Taxonomy" id="3080811"/>
    <lineage>
        <taxon>Bacteria</taxon>
        <taxon>Pseudomonadati</taxon>
        <taxon>Pseudomonadota</taxon>
        <taxon>Gammaproteobacteria</taxon>
        <taxon>Thiotrichales</taxon>
        <taxon>Thiotrichaceae</taxon>
        <taxon>Thiothrix</taxon>
    </lineage>
</organism>
<dbReference type="Gene3D" id="3.40.640.10">
    <property type="entry name" value="Type I PLP-dependent aspartate aminotransferase-like (Major domain)"/>
    <property type="match status" value="1"/>
</dbReference>
<keyword evidence="5 12" id="KW-0028">Amino-acid biosynthesis</keyword>
<evidence type="ECO:0000256" key="11">
    <source>
        <dbReference type="ARBA" id="ARBA00049007"/>
    </source>
</evidence>
<reference evidence="15" key="1">
    <citation type="journal article" date="2023" name="Int. J. Mol. Sci.">
        <title>Metagenomics Revealed a New Genus 'Candidatus Thiocaldithrix dubininis' gen. nov., sp. nov. and a New Species 'Candidatus Thiothrix putei' sp. nov. in the Family Thiotrichaceae, Some Members of Which Have Traits of Both Na+- and H+-Motive Energetics.</title>
        <authorList>
            <person name="Ravin N.V."/>
            <person name="Muntyan M.S."/>
            <person name="Smolyakov D.D."/>
            <person name="Rudenko T.S."/>
            <person name="Beletsky A.V."/>
            <person name="Mardanov A.V."/>
            <person name="Grabovich M.Y."/>
        </authorList>
    </citation>
    <scope>NUCLEOTIDE SEQUENCE</scope>
    <source>
        <strain evidence="15">GKL-02</strain>
    </source>
</reference>
<comment type="pathway">
    <text evidence="2 12 13">Amino-acid biosynthesis; L-serine biosynthesis; L-serine from 3-phospho-D-glycerate: step 2/3.</text>
</comment>
<evidence type="ECO:0000259" key="14">
    <source>
        <dbReference type="Pfam" id="PF00266"/>
    </source>
</evidence>
<dbReference type="InterPro" id="IPR000192">
    <property type="entry name" value="Aminotrans_V_dom"/>
</dbReference>
<evidence type="ECO:0000256" key="2">
    <source>
        <dbReference type="ARBA" id="ARBA00005099"/>
    </source>
</evidence>
<dbReference type="EC" id="2.6.1.52" evidence="12"/>
<dbReference type="KEGG" id="tput:QJT81_08225"/>
<gene>
    <name evidence="12 15" type="primary">serC</name>
    <name evidence="15" type="ORF">QJT81_08225</name>
</gene>
<dbReference type="Proteomes" id="UP001301326">
    <property type="component" value="Chromosome"/>
</dbReference>
<comment type="subunit">
    <text evidence="12">Homodimer.</text>
</comment>
<evidence type="ECO:0000256" key="1">
    <source>
        <dbReference type="ARBA" id="ARBA00004915"/>
    </source>
</evidence>
<dbReference type="CDD" id="cd00611">
    <property type="entry name" value="PSAT_like"/>
    <property type="match status" value="1"/>
</dbReference>
<evidence type="ECO:0000256" key="12">
    <source>
        <dbReference type="HAMAP-Rule" id="MF_00160"/>
    </source>
</evidence>
<dbReference type="GO" id="GO:0006564">
    <property type="term" value="P:L-serine biosynthetic process"/>
    <property type="evidence" value="ECO:0007669"/>
    <property type="project" value="UniProtKB-UniRule"/>
</dbReference>
<keyword evidence="9 12" id="KW-0718">Serine biosynthesis</keyword>
<dbReference type="GO" id="GO:0004648">
    <property type="term" value="F:O-phospho-L-serine:2-oxoglutarate aminotransferase activity"/>
    <property type="evidence" value="ECO:0007669"/>
    <property type="project" value="UniProtKB-UniRule"/>
</dbReference>
<keyword evidence="4 12" id="KW-0032">Aminotransferase</keyword>
<dbReference type="PANTHER" id="PTHR43247">
    <property type="entry name" value="PHOSPHOSERINE AMINOTRANSFERASE"/>
    <property type="match status" value="1"/>
</dbReference>
<evidence type="ECO:0000256" key="13">
    <source>
        <dbReference type="RuleBase" id="RU004505"/>
    </source>
</evidence>
<evidence type="ECO:0000256" key="6">
    <source>
        <dbReference type="ARBA" id="ARBA00022679"/>
    </source>
</evidence>
<sequence>MKRVFNFSAGPAMLPQSVLEQAQAEMLDWNGSGMSVMEMSHRGKEYMSIAAEAEADLREIMGIPANYKVLFLQGGASSQFAMIPQNLLRGKGTADYVDTGDWSAKAIKEAKRYGNVNVVASTKAGNYTSVPAFESWTCDANAAYLHYTPNETIRGVEFAWIPETGDVPLVADMSSTILSRPLDVSKFGLIYAGAQKNIGPAGLTIVIVRDDLIGETLPGTPTMFDYKIHADNESMYNTPATYSWYLSGLVFKWIKQQGGLAGMAALNERKAQKLYTAIEASGGFYNSPVAADCRSWMNVPFTLANADLDKAFLSEAAQQGLTTLKGHRSVGGMRASIYNAMPEAGVDTLVSFMQDFAKKNG</sequence>
<feature type="binding site" evidence="12">
    <location>
        <begin position="76"/>
        <end position="77"/>
    </location>
    <ligand>
        <name>pyridoxal 5'-phosphate</name>
        <dbReference type="ChEBI" id="CHEBI:597326"/>
    </ligand>
</feature>
<feature type="binding site" evidence="12">
    <location>
        <position position="42"/>
    </location>
    <ligand>
        <name>L-glutamate</name>
        <dbReference type="ChEBI" id="CHEBI:29985"/>
    </ligand>
</feature>
<keyword evidence="12" id="KW-0963">Cytoplasm</keyword>
<evidence type="ECO:0000256" key="5">
    <source>
        <dbReference type="ARBA" id="ARBA00022605"/>
    </source>
</evidence>
<evidence type="ECO:0000313" key="15">
    <source>
        <dbReference type="EMBL" id="WGZ95954.1"/>
    </source>
</evidence>
<keyword evidence="6 12" id="KW-0808">Transferase</keyword>
<feature type="binding site" evidence="12">
    <location>
        <position position="152"/>
    </location>
    <ligand>
        <name>pyridoxal 5'-phosphate</name>
        <dbReference type="ChEBI" id="CHEBI:597326"/>
    </ligand>
</feature>
<feature type="binding site" evidence="12">
    <location>
        <position position="102"/>
    </location>
    <ligand>
        <name>pyridoxal 5'-phosphate</name>
        <dbReference type="ChEBI" id="CHEBI:597326"/>
    </ligand>
</feature>
<dbReference type="GO" id="GO:0030170">
    <property type="term" value="F:pyridoxal phosphate binding"/>
    <property type="evidence" value="ECO:0007669"/>
    <property type="project" value="UniProtKB-UniRule"/>
</dbReference>
<dbReference type="FunFam" id="3.90.1150.10:FF:000006">
    <property type="entry name" value="Phosphoserine aminotransferase"/>
    <property type="match status" value="1"/>
</dbReference>
<keyword evidence="8 12" id="KW-0664">Pyridoxine biosynthesis</keyword>
<dbReference type="PROSITE" id="PS00595">
    <property type="entry name" value="AA_TRANSFER_CLASS_5"/>
    <property type="match status" value="1"/>
</dbReference>
<dbReference type="EMBL" id="CP124756">
    <property type="protein sequence ID" value="WGZ95954.1"/>
    <property type="molecule type" value="Genomic_DNA"/>
</dbReference>
<comment type="similarity">
    <text evidence="3 12">Belongs to the class-V pyridoxal-phosphate-dependent aminotransferase family. SerC subfamily.</text>
</comment>
<dbReference type="GO" id="GO:0005737">
    <property type="term" value="C:cytoplasm"/>
    <property type="evidence" value="ECO:0007669"/>
    <property type="project" value="UniProtKB-SubCell"/>
</dbReference>
<feature type="domain" description="Aminotransferase class V" evidence="14">
    <location>
        <begin position="4"/>
        <end position="349"/>
    </location>
</feature>
<dbReference type="FunFam" id="3.40.640.10:FF:000010">
    <property type="entry name" value="Phosphoserine aminotransferase"/>
    <property type="match status" value="1"/>
</dbReference>
<proteinExistence type="inferred from homology"/>
<dbReference type="NCBIfam" id="NF003764">
    <property type="entry name" value="PRK05355.1"/>
    <property type="match status" value="1"/>
</dbReference>
<feature type="binding site" evidence="12">
    <location>
        <position position="195"/>
    </location>
    <ligand>
        <name>pyridoxal 5'-phosphate</name>
        <dbReference type="ChEBI" id="CHEBI:597326"/>
    </ligand>
</feature>
<dbReference type="InterPro" id="IPR022278">
    <property type="entry name" value="Pser_aminoTfrase"/>
</dbReference>
<comment type="subcellular location">
    <subcellularLocation>
        <location evidence="12">Cytoplasm</location>
    </subcellularLocation>
</comment>
<dbReference type="PIRSF" id="PIRSF000525">
    <property type="entry name" value="SerC"/>
    <property type="match status" value="1"/>
</dbReference>
<feature type="modified residue" description="N6-(pyridoxal phosphate)lysine" evidence="12">
    <location>
        <position position="196"/>
    </location>
</feature>
<dbReference type="NCBIfam" id="TIGR01364">
    <property type="entry name" value="serC_1"/>
    <property type="match status" value="1"/>
</dbReference>
<comment type="function">
    <text evidence="12">Catalyzes the reversible conversion of 3-phosphohydroxypyruvate to phosphoserine and of 3-hydroxy-2-oxo-4-phosphonooxybutanoate to phosphohydroxythreonine.</text>
</comment>
<dbReference type="Gene3D" id="3.90.1150.10">
    <property type="entry name" value="Aspartate Aminotransferase, domain 1"/>
    <property type="match status" value="1"/>
</dbReference>
<dbReference type="SUPFAM" id="SSF53383">
    <property type="entry name" value="PLP-dependent transferases"/>
    <property type="match status" value="1"/>
</dbReference>
<evidence type="ECO:0000256" key="8">
    <source>
        <dbReference type="ARBA" id="ARBA00023096"/>
    </source>
</evidence>
<evidence type="ECO:0000256" key="10">
    <source>
        <dbReference type="ARBA" id="ARBA00047630"/>
    </source>
</evidence>
<reference evidence="15" key="2">
    <citation type="submission" date="2023-04" db="EMBL/GenBank/DDBJ databases">
        <authorList>
            <person name="Beletskiy A.V."/>
            <person name="Mardanov A.V."/>
            <person name="Ravin N.V."/>
        </authorList>
    </citation>
    <scope>NUCLEOTIDE SEQUENCE</scope>
    <source>
        <strain evidence="15">GKL-02</strain>
    </source>
</reference>
<protein>
    <recommendedName>
        <fullName evidence="12">Phosphoserine aminotransferase</fullName>
        <ecNumber evidence="12">2.6.1.52</ecNumber>
    </recommendedName>
    <alternativeName>
        <fullName evidence="12">Phosphohydroxythreonine aminotransferase</fullName>
        <shortName evidence="12">PSAT</shortName>
    </alternativeName>
</protein>
<evidence type="ECO:0000256" key="7">
    <source>
        <dbReference type="ARBA" id="ARBA00022898"/>
    </source>
</evidence>
<comment type="cofactor">
    <cofactor evidence="12">
        <name>pyridoxal 5'-phosphate</name>
        <dbReference type="ChEBI" id="CHEBI:597326"/>
    </cofactor>
    <text evidence="12">Binds 1 pyridoxal phosphate per subunit.</text>
</comment>
<evidence type="ECO:0000256" key="9">
    <source>
        <dbReference type="ARBA" id="ARBA00023299"/>
    </source>
</evidence>
<dbReference type="PANTHER" id="PTHR43247:SF1">
    <property type="entry name" value="PHOSPHOSERINE AMINOTRANSFERASE"/>
    <property type="match status" value="1"/>
</dbReference>
<accession>A0AA95KK00</accession>
<feature type="binding site" evidence="12">
    <location>
        <position position="172"/>
    </location>
    <ligand>
        <name>pyridoxal 5'-phosphate</name>
        <dbReference type="ChEBI" id="CHEBI:597326"/>
    </ligand>
</feature>
<dbReference type="InterPro" id="IPR015424">
    <property type="entry name" value="PyrdxlP-dep_Trfase"/>
</dbReference>
<dbReference type="AlphaFoldDB" id="A0AA95KK00"/>
<dbReference type="HAMAP" id="MF_00160">
    <property type="entry name" value="SerC_aminotrans_5"/>
    <property type="match status" value="1"/>
</dbReference>
<comment type="pathway">
    <text evidence="1 12">Cofactor biosynthesis; pyridoxine 5'-phosphate biosynthesis; pyridoxine 5'-phosphate from D-erythrose 4-phosphate: step 3/5.</text>
</comment>
<comment type="caution">
    <text evidence="12">Lacks conserved residue(s) required for the propagation of feature annotation.</text>
</comment>
<feature type="binding site" evidence="12">
    <location>
        <begin position="237"/>
        <end position="238"/>
    </location>
    <ligand>
        <name>pyridoxal 5'-phosphate</name>
        <dbReference type="ChEBI" id="CHEBI:597326"/>
    </ligand>
</feature>
<dbReference type="InterPro" id="IPR015421">
    <property type="entry name" value="PyrdxlP-dep_Trfase_major"/>
</dbReference>
<dbReference type="Pfam" id="PF00266">
    <property type="entry name" value="Aminotran_5"/>
    <property type="match status" value="1"/>
</dbReference>
<keyword evidence="7 12" id="KW-0663">Pyridoxal phosphate</keyword>
<name>A0AA95KK00_9GAMM</name>
<comment type="catalytic activity">
    <reaction evidence="10 12">
        <text>4-(phosphooxy)-L-threonine + 2-oxoglutarate = (R)-3-hydroxy-2-oxo-4-phosphooxybutanoate + L-glutamate</text>
        <dbReference type="Rhea" id="RHEA:16573"/>
        <dbReference type="ChEBI" id="CHEBI:16810"/>
        <dbReference type="ChEBI" id="CHEBI:29985"/>
        <dbReference type="ChEBI" id="CHEBI:58452"/>
        <dbReference type="ChEBI" id="CHEBI:58538"/>
        <dbReference type="EC" id="2.6.1.52"/>
    </reaction>
</comment>
<dbReference type="InterPro" id="IPR015422">
    <property type="entry name" value="PyrdxlP-dep_Trfase_small"/>
</dbReference>
<dbReference type="InterPro" id="IPR020578">
    <property type="entry name" value="Aminotrans_V_PyrdxlP_BS"/>
</dbReference>
<evidence type="ECO:0000256" key="4">
    <source>
        <dbReference type="ARBA" id="ARBA00022576"/>
    </source>
</evidence>
<dbReference type="GO" id="GO:0008615">
    <property type="term" value="P:pyridoxine biosynthetic process"/>
    <property type="evidence" value="ECO:0007669"/>
    <property type="project" value="UniProtKB-UniRule"/>
</dbReference>
<comment type="catalytic activity">
    <reaction evidence="11 12 13">
        <text>O-phospho-L-serine + 2-oxoglutarate = 3-phosphooxypyruvate + L-glutamate</text>
        <dbReference type="Rhea" id="RHEA:14329"/>
        <dbReference type="ChEBI" id="CHEBI:16810"/>
        <dbReference type="ChEBI" id="CHEBI:18110"/>
        <dbReference type="ChEBI" id="CHEBI:29985"/>
        <dbReference type="ChEBI" id="CHEBI:57524"/>
        <dbReference type="EC" id="2.6.1.52"/>
    </reaction>
</comment>
<evidence type="ECO:0000256" key="3">
    <source>
        <dbReference type="ARBA" id="ARBA00006904"/>
    </source>
</evidence>